<comment type="function">
    <text evidence="3">The glycine cleavage system catalyzes the degradation of glycine. The H protein shuttles the methylamine group of glycine from the P protein to the T protein.</text>
</comment>
<dbReference type="InterPro" id="IPR002930">
    <property type="entry name" value="GCV_H"/>
</dbReference>
<evidence type="ECO:0000256" key="1">
    <source>
        <dbReference type="ARBA" id="ARBA00009249"/>
    </source>
</evidence>
<dbReference type="Proteomes" id="UP001560685">
    <property type="component" value="Unassembled WGS sequence"/>
</dbReference>
<feature type="domain" description="Lipoyl-binding" evidence="4">
    <location>
        <begin position="17"/>
        <end position="99"/>
    </location>
</feature>
<dbReference type="RefSeq" id="WP_369312143.1">
    <property type="nucleotide sequence ID" value="NZ_JBEHZE010000001.1"/>
</dbReference>
<evidence type="ECO:0000313" key="5">
    <source>
        <dbReference type="EMBL" id="MEX6632251.1"/>
    </source>
</evidence>
<dbReference type="HAMAP" id="MF_00272">
    <property type="entry name" value="GcvH"/>
    <property type="match status" value="1"/>
</dbReference>
<dbReference type="Pfam" id="PF01597">
    <property type="entry name" value="GCV_H"/>
    <property type="match status" value="1"/>
</dbReference>
<dbReference type="SUPFAM" id="SSF51230">
    <property type="entry name" value="Single hybrid motif"/>
    <property type="match status" value="1"/>
</dbReference>
<dbReference type="InterPro" id="IPR017453">
    <property type="entry name" value="GCV_H_sub"/>
</dbReference>
<gene>
    <name evidence="3 5" type="primary">gcvH</name>
    <name evidence="5" type="ORF">ABFZ84_01700</name>
</gene>
<evidence type="ECO:0000256" key="3">
    <source>
        <dbReference type="HAMAP-Rule" id="MF_00272"/>
    </source>
</evidence>
<comment type="subunit">
    <text evidence="3">The glycine cleavage system is composed of four proteins: P, T, L and H.</text>
</comment>
<dbReference type="PANTHER" id="PTHR11715">
    <property type="entry name" value="GLYCINE CLEAVAGE SYSTEM H PROTEIN"/>
    <property type="match status" value="1"/>
</dbReference>
<dbReference type="NCBIfam" id="NF002270">
    <property type="entry name" value="PRK01202.1"/>
    <property type="match status" value="1"/>
</dbReference>
<evidence type="ECO:0000259" key="4">
    <source>
        <dbReference type="PROSITE" id="PS50968"/>
    </source>
</evidence>
<dbReference type="PANTHER" id="PTHR11715:SF3">
    <property type="entry name" value="GLYCINE CLEAVAGE SYSTEM H PROTEIN-RELATED"/>
    <property type="match status" value="1"/>
</dbReference>
<dbReference type="PROSITE" id="PS00189">
    <property type="entry name" value="LIPOYL"/>
    <property type="match status" value="1"/>
</dbReference>
<dbReference type="NCBIfam" id="TIGR00527">
    <property type="entry name" value="gcvH"/>
    <property type="match status" value="1"/>
</dbReference>
<organism evidence="5 6">
    <name type="scientific">Hyphococcus lacteus</name>
    <dbReference type="NCBI Taxonomy" id="3143536"/>
    <lineage>
        <taxon>Bacteria</taxon>
        <taxon>Pseudomonadati</taxon>
        <taxon>Pseudomonadota</taxon>
        <taxon>Alphaproteobacteria</taxon>
        <taxon>Parvularculales</taxon>
        <taxon>Parvularculaceae</taxon>
        <taxon>Hyphococcus</taxon>
    </lineage>
</organism>
<dbReference type="Gene3D" id="2.40.50.100">
    <property type="match status" value="1"/>
</dbReference>
<evidence type="ECO:0000313" key="6">
    <source>
        <dbReference type="Proteomes" id="UP001560685"/>
    </source>
</evidence>
<comment type="caution">
    <text evidence="5">The sequence shown here is derived from an EMBL/GenBank/DDBJ whole genome shotgun (WGS) entry which is preliminary data.</text>
</comment>
<dbReference type="InterPro" id="IPR011053">
    <property type="entry name" value="Single_hybrid_motif"/>
</dbReference>
<dbReference type="PROSITE" id="PS50968">
    <property type="entry name" value="BIOTINYL_LIPOYL"/>
    <property type="match status" value="1"/>
</dbReference>
<dbReference type="InterPro" id="IPR003016">
    <property type="entry name" value="2-oxoA_DH_lipoyl-BS"/>
</dbReference>
<proteinExistence type="inferred from homology"/>
<keyword evidence="6" id="KW-1185">Reference proteome</keyword>
<comment type="cofactor">
    <cofactor evidence="3">
        <name>(R)-lipoate</name>
        <dbReference type="ChEBI" id="CHEBI:83088"/>
    </cofactor>
    <text evidence="3">Binds 1 lipoyl cofactor covalently.</text>
</comment>
<feature type="modified residue" description="N6-lipoyllysine" evidence="3">
    <location>
        <position position="58"/>
    </location>
</feature>
<comment type="similarity">
    <text evidence="1 3">Belongs to the GcvH family.</text>
</comment>
<keyword evidence="2 3" id="KW-0450">Lipoyl</keyword>
<sequence>MTKYTEDHEWVRAEGDHYVIGISAHAAEQLGDVVFVELPEIGKSVSKGDDMAVVESVKAASDVYAPISGEIVEVNQAIVDEPAKINEAANDAAWFVKIKAGNVSELDALMDEAAYKEFTESNS</sequence>
<accession>A0ABV3Z432</accession>
<evidence type="ECO:0000256" key="2">
    <source>
        <dbReference type="ARBA" id="ARBA00022823"/>
    </source>
</evidence>
<dbReference type="CDD" id="cd06848">
    <property type="entry name" value="GCS_H"/>
    <property type="match status" value="1"/>
</dbReference>
<reference evidence="5 6" key="1">
    <citation type="submission" date="2024-05" db="EMBL/GenBank/DDBJ databases">
        <title>Three bacterial strains, DH-69, EH-24, and ECK-19 isolated from coastal sediments.</title>
        <authorList>
            <person name="Ye Y.-Q."/>
            <person name="Du Z.-J."/>
        </authorList>
    </citation>
    <scope>NUCLEOTIDE SEQUENCE [LARGE SCALE GENOMIC DNA]</scope>
    <source>
        <strain evidence="5 6">ECK-19</strain>
    </source>
</reference>
<name>A0ABV3Z432_9PROT</name>
<protein>
    <recommendedName>
        <fullName evidence="3">Glycine cleavage system H protein</fullName>
    </recommendedName>
</protein>
<dbReference type="EMBL" id="JBEHZE010000001">
    <property type="protein sequence ID" value="MEX6632251.1"/>
    <property type="molecule type" value="Genomic_DNA"/>
</dbReference>
<dbReference type="InterPro" id="IPR000089">
    <property type="entry name" value="Biotin_lipoyl"/>
</dbReference>
<dbReference type="InterPro" id="IPR033753">
    <property type="entry name" value="GCV_H/Fam206"/>
</dbReference>